<name>A0AB34IDP6_PRYPA</name>
<feature type="region of interest" description="Disordered" evidence="1">
    <location>
        <begin position="157"/>
        <end position="176"/>
    </location>
</feature>
<feature type="signal peptide" evidence="2">
    <location>
        <begin position="1"/>
        <end position="15"/>
    </location>
</feature>
<keyword evidence="4" id="KW-1185">Reference proteome</keyword>
<organism evidence="3 4">
    <name type="scientific">Prymnesium parvum</name>
    <name type="common">Toxic golden alga</name>
    <dbReference type="NCBI Taxonomy" id="97485"/>
    <lineage>
        <taxon>Eukaryota</taxon>
        <taxon>Haptista</taxon>
        <taxon>Haptophyta</taxon>
        <taxon>Prymnesiophyceae</taxon>
        <taxon>Prymnesiales</taxon>
        <taxon>Prymnesiaceae</taxon>
        <taxon>Prymnesium</taxon>
    </lineage>
</organism>
<keyword evidence="2" id="KW-0732">Signal</keyword>
<reference evidence="3 4" key="1">
    <citation type="journal article" date="2024" name="Science">
        <title>Giant polyketide synthase enzymes in the biosynthesis of giant marine polyether toxins.</title>
        <authorList>
            <person name="Fallon T.R."/>
            <person name="Shende V.V."/>
            <person name="Wierzbicki I.H."/>
            <person name="Pendleton A.L."/>
            <person name="Watervoot N.F."/>
            <person name="Auber R.P."/>
            <person name="Gonzalez D.J."/>
            <person name="Wisecaver J.H."/>
            <person name="Moore B.S."/>
        </authorList>
    </citation>
    <scope>NUCLEOTIDE SEQUENCE [LARGE SCALE GENOMIC DNA]</scope>
    <source>
        <strain evidence="3 4">12B1</strain>
    </source>
</reference>
<evidence type="ECO:0000256" key="1">
    <source>
        <dbReference type="SAM" id="MobiDB-lite"/>
    </source>
</evidence>
<accession>A0AB34IDP6</accession>
<protein>
    <submittedName>
        <fullName evidence="3">Uncharacterized protein</fullName>
    </submittedName>
</protein>
<sequence>MAALALLALPPALLALPTSLLRGGSSCLTEIRPARLARLVNSVYGCDHLLLFSLAPQRAPLSPLSPSLLPPDDAAPLPAHPTRLFPSILPPDDAAALEEALSAAAAPPRGVLSLAAQLLTRRDFFDAAAAATPPSATAVAEPPPPSAAALAHAAPLSGGGVAQRTPPPPPPPPPPQFLQQVWEAASAAGRGSVADAMLCHLARRGLRPVRCVLGEGARGEARTVRLREMGAHTPAAPAAVRLTSQLRAELVCEGGGAELGVPLRGAADAVLLARAVGRRGSALPILVEAAEWEARAVPSARLPETWGERACELEGEGVS</sequence>
<gene>
    <name evidence="3" type="ORF">AB1Y20_014719</name>
</gene>
<comment type="caution">
    <text evidence="3">The sequence shown here is derived from an EMBL/GenBank/DDBJ whole genome shotgun (WGS) entry which is preliminary data.</text>
</comment>
<evidence type="ECO:0000313" key="3">
    <source>
        <dbReference type="EMBL" id="KAL1496093.1"/>
    </source>
</evidence>
<evidence type="ECO:0000313" key="4">
    <source>
        <dbReference type="Proteomes" id="UP001515480"/>
    </source>
</evidence>
<dbReference type="EMBL" id="JBGBPQ010000030">
    <property type="protein sequence ID" value="KAL1496093.1"/>
    <property type="molecule type" value="Genomic_DNA"/>
</dbReference>
<feature type="compositionally biased region" description="Pro residues" evidence="1">
    <location>
        <begin position="165"/>
        <end position="176"/>
    </location>
</feature>
<proteinExistence type="predicted"/>
<dbReference type="Proteomes" id="UP001515480">
    <property type="component" value="Unassembled WGS sequence"/>
</dbReference>
<dbReference type="AlphaFoldDB" id="A0AB34IDP6"/>
<feature type="chain" id="PRO_5044240632" evidence="2">
    <location>
        <begin position="16"/>
        <end position="319"/>
    </location>
</feature>
<evidence type="ECO:0000256" key="2">
    <source>
        <dbReference type="SAM" id="SignalP"/>
    </source>
</evidence>